<evidence type="ECO:0000256" key="1">
    <source>
        <dbReference type="ARBA" id="ARBA00004613"/>
    </source>
</evidence>
<dbReference type="Gene3D" id="3.40.50.1700">
    <property type="entry name" value="Glycoside hydrolase family 3 C-terminal domain"/>
    <property type="match status" value="1"/>
</dbReference>
<evidence type="ECO:0000256" key="7">
    <source>
        <dbReference type="ARBA" id="ARBA00022801"/>
    </source>
</evidence>
<name>A0A261XYV9_9FUNG</name>
<dbReference type="Gene3D" id="2.80.10.50">
    <property type="match status" value="1"/>
</dbReference>
<dbReference type="AlphaFoldDB" id="A0A261XYV9"/>
<keyword evidence="7" id="KW-0378">Hydrolase</keyword>
<evidence type="ECO:0000256" key="10">
    <source>
        <dbReference type="ARBA" id="ARBA00024574"/>
    </source>
</evidence>
<dbReference type="GO" id="GO:0045493">
    <property type="term" value="P:xylan catabolic process"/>
    <property type="evidence" value="ECO:0007669"/>
    <property type="project" value="UniProtKB-UniPathway"/>
</dbReference>
<comment type="similarity">
    <text evidence="3">Belongs to the glycosyl hydrolase 3 family.</text>
</comment>
<dbReference type="SUPFAM" id="SSF51445">
    <property type="entry name" value="(Trans)glycosidases"/>
    <property type="match status" value="1"/>
</dbReference>
<evidence type="ECO:0000256" key="5">
    <source>
        <dbReference type="ARBA" id="ARBA00022651"/>
    </source>
</evidence>
<dbReference type="Proteomes" id="UP000242875">
    <property type="component" value="Unassembled WGS sequence"/>
</dbReference>
<evidence type="ECO:0000313" key="15">
    <source>
        <dbReference type="Proteomes" id="UP000242875"/>
    </source>
</evidence>
<dbReference type="GO" id="GO:0009044">
    <property type="term" value="F:xylan 1,4-beta-xylosidase activity"/>
    <property type="evidence" value="ECO:0007669"/>
    <property type="project" value="UniProtKB-EC"/>
</dbReference>
<evidence type="ECO:0000256" key="3">
    <source>
        <dbReference type="ARBA" id="ARBA00005336"/>
    </source>
</evidence>
<evidence type="ECO:0000256" key="6">
    <source>
        <dbReference type="ARBA" id="ARBA00022729"/>
    </source>
</evidence>
<dbReference type="Gene3D" id="3.20.20.300">
    <property type="entry name" value="Glycoside hydrolase, family 3, N-terminal domain"/>
    <property type="match status" value="1"/>
</dbReference>
<dbReference type="InterPro" id="IPR044993">
    <property type="entry name" value="BXL"/>
</dbReference>
<keyword evidence="5" id="KW-0858">Xylan degradation</keyword>
<comment type="catalytic activity">
    <reaction evidence="10">
        <text>Hydrolysis of (1-&gt;4)-beta-D-xylans, to remove successive D-xylose residues from the non-reducing termini.</text>
        <dbReference type="EC" id="3.2.1.37"/>
    </reaction>
</comment>
<evidence type="ECO:0000259" key="13">
    <source>
        <dbReference type="SMART" id="SM01217"/>
    </source>
</evidence>
<comment type="pathway">
    <text evidence="2">Glycan degradation; xylan degradation.</text>
</comment>
<comment type="subcellular location">
    <subcellularLocation>
        <location evidence="1">Secreted</location>
    </subcellularLocation>
</comment>
<dbReference type="InterPro" id="IPR002772">
    <property type="entry name" value="Glyco_hydro_3_C"/>
</dbReference>
<dbReference type="GO" id="GO:0031222">
    <property type="term" value="P:arabinan catabolic process"/>
    <property type="evidence" value="ECO:0007669"/>
    <property type="project" value="TreeGrafter"/>
</dbReference>
<comment type="caution">
    <text evidence="14">The sequence shown here is derived from an EMBL/GenBank/DDBJ whole genome shotgun (WGS) entry which is preliminary data.</text>
</comment>
<dbReference type="EMBL" id="MVBO01000079">
    <property type="protein sequence ID" value="OZJ03557.1"/>
    <property type="molecule type" value="Genomic_DNA"/>
</dbReference>
<sequence length="903" mass="96940">MVRYSISVTLAVQLVLAGLSMAAFPDCTKAPLASNTVCNAKASYLDRATALVSLMTTEEMINNTVNGSPGIPRLGLPPYQWWSEALHGVAYSPGVNFASSGDFSSATSFPMPILLGAAFDDPLINQVATVVSTEARAFNNYGRAGLDFWTPNINPFRDPRWGRGQETPGEDPFHLKSYVYQLITGLQGGIDPKYKRVVADCKHYAAYDMENSDGTDRYSFNAKVALQDLVSYYLPSFETCVRDAHVGSVICSYNAVNGVPSCANTYLLQTILRDTWGFDTYNGWVTSDCDAISNIYNNHHWSPTAQEAVAGALRAGTDLDCGTFYSKNLPSAFNQSLITNADLQKALINQYSSLIQLGYFDPASSQPYRSLGWSDVNTASSQALALTAAREGIVLLKNDGTLPLSSSIKKLALIGPWANATTQMQGNYNGRAPFLISPEQGATKAGYTVTFEYGTAINSGSTSGFAAAISAAKAADAIIYLGGIDESIESEGNDRTGIAWPGNQLELISQLGLLGKKFIVVQMGGGQVDDTELKANSSVNALLWAGYPGQSGGQAIFDIISGKVPPAGRLPVTQYPASYANQMRMTDMNLRPGTNNPGRTYMWYTDTPVYSFGFGMHYTTFNYAWQGTPPTSFHISKLLSNAPALNTNRTDTAPLATYSIAVTNTGKVTSDHVVLLFAKASGNGQSIQQLVAYTRLHGIAPGATQVAHLNLTLASLMTVDTNGNKWLNAGTYTLMADVNARLKLTVTLTGKNAQLQQWPTDPTTVAAPLDTSKQYHLIANGRQGCYRSGRQRFQFTPVKGKTNMYTISVPRGRSGCNTFIGASDCTAFSCTGVAGDDESGRQEWFVQPVPGQQGVYTVQVAGGRDTCGKYMGVASCSASDPNLVSIHSSNDASGHQEWVFSAV</sequence>
<organism evidence="14 15">
    <name type="scientific">Bifiguratus adelaidae</name>
    <dbReference type="NCBI Taxonomy" id="1938954"/>
    <lineage>
        <taxon>Eukaryota</taxon>
        <taxon>Fungi</taxon>
        <taxon>Fungi incertae sedis</taxon>
        <taxon>Mucoromycota</taxon>
        <taxon>Mucoromycotina</taxon>
        <taxon>Endogonomycetes</taxon>
        <taxon>Endogonales</taxon>
        <taxon>Endogonales incertae sedis</taxon>
        <taxon>Bifiguratus</taxon>
    </lineage>
</organism>
<evidence type="ECO:0000256" key="2">
    <source>
        <dbReference type="ARBA" id="ARBA00004851"/>
    </source>
</evidence>
<evidence type="ECO:0000256" key="8">
    <source>
        <dbReference type="ARBA" id="ARBA00023180"/>
    </source>
</evidence>
<keyword evidence="6 12" id="KW-0732">Signal</keyword>
<protein>
    <recommendedName>
        <fullName evidence="11">xylan 1,4-beta-xylosidase</fullName>
        <ecNumber evidence="11">3.2.1.37</ecNumber>
    </recommendedName>
</protein>
<dbReference type="PROSITE" id="PS50231">
    <property type="entry name" value="RICIN_B_LECTIN"/>
    <property type="match status" value="1"/>
</dbReference>
<dbReference type="OrthoDB" id="2123594at2759"/>
<dbReference type="InterPro" id="IPR026891">
    <property type="entry name" value="Fn3-like"/>
</dbReference>
<dbReference type="SMART" id="SM01217">
    <property type="entry name" value="Fn3_like"/>
    <property type="match status" value="1"/>
</dbReference>
<feature type="chain" id="PRO_5013238228" description="xylan 1,4-beta-xylosidase" evidence="12">
    <location>
        <begin position="23"/>
        <end position="903"/>
    </location>
</feature>
<keyword evidence="4" id="KW-0964">Secreted</keyword>
<dbReference type="InterPro" id="IPR013783">
    <property type="entry name" value="Ig-like_fold"/>
</dbReference>
<dbReference type="InterPro" id="IPR036962">
    <property type="entry name" value="Glyco_hydro_3_N_sf"/>
</dbReference>
<evidence type="ECO:0000313" key="14">
    <source>
        <dbReference type="EMBL" id="OZJ03557.1"/>
    </source>
</evidence>
<evidence type="ECO:0000256" key="12">
    <source>
        <dbReference type="SAM" id="SignalP"/>
    </source>
</evidence>
<dbReference type="GO" id="GO:0005576">
    <property type="term" value="C:extracellular region"/>
    <property type="evidence" value="ECO:0007669"/>
    <property type="project" value="UniProtKB-SubCell"/>
</dbReference>
<proteinExistence type="inferred from homology"/>
<dbReference type="GO" id="GO:0046556">
    <property type="term" value="F:alpha-L-arabinofuranosidase activity"/>
    <property type="evidence" value="ECO:0007669"/>
    <property type="project" value="TreeGrafter"/>
</dbReference>
<keyword evidence="9" id="KW-0326">Glycosidase</keyword>
<reference evidence="14 15" key="1">
    <citation type="journal article" date="2017" name="Mycologia">
        <title>Bifiguratus adelaidae, gen. et sp. nov., a new member of Mucoromycotina in endophytic and soil-dwelling habitats.</title>
        <authorList>
            <person name="Torres-Cruz T.J."/>
            <person name="Billingsley Tobias T.L."/>
            <person name="Almatruk M."/>
            <person name="Hesse C."/>
            <person name="Kuske C.R."/>
            <person name="Desiro A."/>
            <person name="Benucci G.M."/>
            <person name="Bonito G."/>
            <person name="Stajich J.E."/>
            <person name="Dunlap C."/>
            <person name="Arnold A.E."/>
            <person name="Porras-Alfaro A."/>
        </authorList>
    </citation>
    <scope>NUCLEOTIDE SEQUENCE [LARGE SCALE GENOMIC DNA]</scope>
    <source>
        <strain evidence="14 15">AZ0501</strain>
    </source>
</reference>
<dbReference type="Pfam" id="PF01915">
    <property type="entry name" value="Glyco_hydro_3_C"/>
    <property type="match status" value="1"/>
</dbReference>
<dbReference type="PANTHER" id="PTHR42721:SF3">
    <property type="entry name" value="BETA-D-XYLOSIDASE 5-RELATED"/>
    <property type="match status" value="1"/>
</dbReference>
<dbReference type="PANTHER" id="PTHR42721">
    <property type="entry name" value="SUGAR HYDROLASE-RELATED"/>
    <property type="match status" value="1"/>
</dbReference>
<evidence type="ECO:0000256" key="11">
    <source>
        <dbReference type="ARBA" id="ARBA00026107"/>
    </source>
</evidence>
<keyword evidence="15" id="KW-1185">Reference proteome</keyword>
<evidence type="ECO:0000256" key="9">
    <source>
        <dbReference type="ARBA" id="ARBA00023295"/>
    </source>
</evidence>
<accession>A0A261XYV9</accession>
<dbReference type="EC" id="3.2.1.37" evidence="11"/>
<feature type="signal peptide" evidence="12">
    <location>
        <begin position="1"/>
        <end position="22"/>
    </location>
</feature>
<keyword evidence="8" id="KW-0325">Glycoprotein</keyword>
<dbReference type="InterPro" id="IPR036881">
    <property type="entry name" value="Glyco_hydro_3_C_sf"/>
</dbReference>
<dbReference type="Pfam" id="PF00933">
    <property type="entry name" value="Glyco_hydro_3"/>
    <property type="match status" value="1"/>
</dbReference>
<dbReference type="Gene3D" id="2.60.40.10">
    <property type="entry name" value="Immunoglobulins"/>
    <property type="match status" value="1"/>
</dbReference>
<evidence type="ECO:0000256" key="4">
    <source>
        <dbReference type="ARBA" id="ARBA00022525"/>
    </source>
</evidence>
<dbReference type="UniPathway" id="UPA00114"/>
<dbReference type="InterPro" id="IPR017853">
    <property type="entry name" value="GH"/>
</dbReference>
<dbReference type="InterPro" id="IPR001764">
    <property type="entry name" value="Glyco_hydro_3_N"/>
</dbReference>
<dbReference type="SUPFAM" id="SSF52279">
    <property type="entry name" value="Beta-D-glucan exohydrolase, C-terminal domain"/>
    <property type="match status" value="1"/>
</dbReference>
<feature type="domain" description="Fibronectin type III-like" evidence="13">
    <location>
        <begin position="672"/>
        <end position="740"/>
    </location>
</feature>
<gene>
    <name evidence="14" type="ORF">BZG36_03104</name>
</gene>
<dbReference type="FunFam" id="3.40.50.1700:FF:000007">
    <property type="entry name" value="Exo-1,4-beta-xylosidase xlnD"/>
    <property type="match status" value="1"/>
</dbReference>
<keyword evidence="5" id="KW-0119">Carbohydrate metabolism</keyword>
<keyword evidence="5" id="KW-0624">Polysaccharide degradation</keyword>